<proteinExistence type="inferred from homology"/>
<evidence type="ECO:0000256" key="2">
    <source>
        <dbReference type="SAM" id="MobiDB-lite"/>
    </source>
</evidence>
<feature type="region of interest" description="Disordered" evidence="2">
    <location>
        <begin position="77"/>
        <end position="103"/>
    </location>
</feature>
<accession>A0A7U7EMI8</accession>
<gene>
    <name evidence="3" type="ORF">PSEWESI4_01974</name>
</gene>
<evidence type="ECO:0008006" key="5">
    <source>
        <dbReference type="Google" id="ProtNLM"/>
    </source>
</evidence>
<evidence type="ECO:0000313" key="4">
    <source>
        <dbReference type="Proteomes" id="UP000583387"/>
    </source>
</evidence>
<organism evidence="3 4">
    <name type="scientific">Zestomonas carbonaria</name>
    <dbReference type="NCBI Taxonomy" id="2762745"/>
    <lineage>
        <taxon>Bacteria</taxon>
        <taxon>Pseudomonadati</taxon>
        <taxon>Pseudomonadota</taxon>
        <taxon>Gammaproteobacteria</taxon>
        <taxon>Pseudomonadales</taxon>
        <taxon>Pseudomonadaceae</taxon>
        <taxon>Zestomonas</taxon>
    </lineage>
</organism>
<comment type="caution">
    <text evidence="3">The sequence shown here is derived from an EMBL/GenBank/DDBJ whole genome shotgun (WGS) entry which is preliminary data.</text>
</comment>
<sequence>MKVQTISYLKQHAASLDLSEPMVITQNGVPAYVVESYAERKRRDEALALIKLLSFAERDKAEDRLISGETLLERLKQRSPAAQGLGGNSTDEQDDQDRLRHNR</sequence>
<keyword evidence="4" id="KW-1185">Reference proteome</keyword>
<comment type="similarity">
    <text evidence="1">Belongs to the phD/YefM antitoxin family.</text>
</comment>
<dbReference type="InterPro" id="IPR036165">
    <property type="entry name" value="YefM-like_sf"/>
</dbReference>
<dbReference type="AlphaFoldDB" id="A0A7U7EMI8"/>
<name>A0A7U7EMI8_9GAMM</name>
<dbReference type="EMBL" id="CAJFCI010000039">
    <property type="protein sequence ID" value="CAD5107700.1"/>
    <property type="molecule type" value="Genomic_DNA"/>
</dbReference>
<reference evidence="3 4" key="1">
    <citation type="submission" date="2020-08" db="EMBL/GenBank/DDBJ databases">
        <authorList>
            <person name="Criscuolo A."/>
        </authorList>
    </citation>
    <scope>NUCLEOTIDE SEQUENCE [LARGE SCALE GENOMIC DNA]</scope>
    <source>
        <strain evidence="3">CIP111764</strain>
    </source>
</reference>
<dbReference type="SUPFAM" id="SSF143120">
    <property type="entry name" value="YefM-like"/>
    <property type="match status" value="1"/>
</dbReference>
<evidence type="ECO:0000313" key="3">
    <source>
        <dbReference type="EMBL" id="CAD5107700.1"/>
    </source>
</evidence>
<evidence type="ECO:0000256" key="1">
    <source>
        <dbReference type="ARBA" id="ARBA00009981"/>
    </source>
</evidence>
<dbReference type="RefSeq" id="WP_235978910.1">
    <property type="nucleotide sequence ID" value="NZ_CAJFCI010000039.1"/>
</dbReference>
<protein>
    <recommendedName>
        <fullName evidence="5">Antitoxin</fullName>
    </recommendedName>
</protein>
<dbReference type="Proteomes" id="UP000583387">
    <property type="component" value="Unassembled WGS sequence"/>
</dbReference>